<dbReference type="PANTHER" id="PTHR45282:SF2">
    <property type="entry name" value="OS03G0858400 PROTEIN"/>
    <property type="match status" value="1"/>
</dbReference>
<evidence type="ECO:0000256" key="1">
    <source>
        <dbReference type="ARBA" id="ARBA00022574"/>
    </source>
</evidence>
<evidence type="ECO:0000313" key="5">
    <source>
        <dbReference type="Proteomes" id="UP001054252"/>
    </source>
</evidence>
<dbReference type="PROSITE" id="PS50082">
    <property type="entry name" value="WD_REPEATS_2"/>
    <property type="match status" value="2"/>
</dbReference>
<name>A0AAV5HM83_9ROSI</name>
<evidence type="ECO:0000256" key="2">
    <source>
        <dbReference type="ARBA" id="ARBA00022737"/>
    </source>
</evidence>
<dbReference type="InterPro" id="IPR015943">
    <property type="entry name" value="WD40/YVTN_repeat-like_dom_sf"/>
</dbReference>
<dbReference type="InterPro" id="IPR036322">
    <property type="entry name" value="WD40_repeat_dom_sf"/>
</dbReference>
<dbReference type="SMART" id="SM00320">
    <property type="entry name" value="WD40"/>
    <property type="match status" value="2"/>
</dbReference>
<keyword evidence="1 3" id="KW-0853">WD repeat</keyword>
<proteinExistence type="predicted"/>
<dbReference type="InterPro" id="IPR001680">
    <property type="entry name" value="WD40_rpt"/>
</dbReference>
<accession>A0AAV5HM83</accession>
<organism evidence="4 5">
    <name type="scientific">Rubroshorea leprosula</name>
    <dbReference type="NCBI Taxonomy" id="152421"/>
    <lineage>
        <taxon>Eukaryota</taxon>
        <taxon>Viridiplantae</taxon>
        <taxon>Streptophyta</taxon>
        <taxon>Embryophyta</taxon>
        <taxon>Tracheophyta</taxon>
        <taxon>Spermatophyta</taxon>
        <taxon>Magnoliopsida</taxon>
        <taxon>eudicotyledons</taxon>
        <taxon>Gunneridae</taxon>
        <taxon>Pentapetalae</taxon>
        <taxon>rosids</taxon>
        <taxon>malvids</taxon>
        <taxon>Malvales</taxon>
        <taxon>Dipterocarpaceae</taxon>
        <taxon>Rubroshorea</taxon>
    </lineage>
</organism>
<keyword evidence="2" id="KW-0677">Repeat</keyword>
<feature type="repeat" description="WD" evidence="3">
    <location>
        <begin position="153"/>
        <end position="200"/>
    </location>
</feature>
<dbReference type="Gene3D" id="2.130.10.10">
    <property type="entry name" value="YVTN repeat-like/Quinoprotein amine dehydrogenase"/>
    <property type="match status" value="2"/>
</dbReference>
<dbReference type="AlphaFoldDB" id="A0AAV5HM83"/>
<dbReference type="PROSITE" id="PS00678">
    <property type="entry name" value="WD_REPEATS_1"/>
    <property type="match status" value="1"/>
</dbReference>
<dbReference type="EMBL" id="BPVZ01000002">
    <property type="protein sequence ID" value="GKU88376.1"/>
    <property type="molecule type" value="Genomic_DNA"/>
</dbReference>
<gene>
    <name evidence="4" type="ORF">SLEP1_g2649</name>
</gene>
<dbReference type="PROSITE" id="PS50294">
    <property type="entry name" value="WD_REPEATS_REGION"/>
    <property type="match status" value="2"/>
</dbReference>
<dbReference type="Proteomes" id="UP001054252">
    <property type="component" value="Unassembled WGS sequence"/>
</dbReference>
<dbReference type="PANTHER" id="PTHR45282">
    <property type="entry name" value="OS03G0858400 PROTEIN"/>
    <property type="match status" value="1"/>
</dbReference>
<dbReference type="SUPFAM" id="SSF50978">
    <property type="entry name" value="WD40 repeat-like"/>
    <property type="match status" value="1"/>
</dbReference>
<dbReference type="Pfam" id="PF00400">
    <property type="entry name" value="WD40"/>
    <property type="match status" value="2"/>
</dbReference>
<reference evidence="4 5" key="1">
    <citation type="journal article" date="2021" name="Commun. Biol.">
        <title>The genome of Shorea leprosula (Dipterocarpaceae) highlights the ecological relevance of drought in aseasonal tropical rainforests.</title>
        <authorList>
            <person name="Ng K.K.S."/>
            <person name="Kobayashi M.J."/>
            <person name="Fawcett J.A."/>
            <person name="Hatakeyama M."/>
            <person name="Paape T."/>
            <person name="Ng C.H."/>
            <person name="Ang C.C."/>
            <person name="Tnah L.H."/>
            <person name="Lee C.T."/>
            <person name="Nishiyama T."/>
            <person name="Sese J."/>
            <person name="O'Brien M.J."/>
            <person name="Copetti D."/>
            <person name="Mohd Noor M.I."/>
            <person name="Ong R.C."/>
            <person name="Putra M."/>
            <person name="Sireger I.Z."/>
            <person name="Indrioko S."/>
            <person name="Kosugi Y."/>
            <person name="Izuno A."/>
            <person name="Isagi Y."/>
            <person name="Lee S.L."/>
            <person name="Shimizu K.K."/>
        </authorList>
    </citation>
    <scope>NUCLEOTIDE SEQUENCE [LARGE SCALE GENOMIC DNA]</scope>
    <source>
        <strain evidence="4">214</strain>
    </source>
</reference>
<dbReference type="InterPro" id="IPR019775">
    <property type="entry name" value="WD40_repeat_CS"/>
</dbReference>
<feature type="repeat" description="WD" evidence="3">
    <location>
        <begin position="55"/>
        <end position="89"/>
    </location>
</feature>
<evidence type="ECO:0000256" key="3">
    <source>
        <dbReference type="PROSITE-ProRule" id="PRU00221"/>
    </source>
</evidence>
<protein>
    <submittedName>
        <fullName evidence="4">Uncharacterized protein</fullName>
    </submittedName>
</protein>
<sequence>MNLLQRSVGPMLVLFMVDFGKSLNKKIDHSTDVKVWEIVYSKDGSVKEVTKVMQLKGHKSAVTWLCFSLNSEQIITASKDGSIRIWNINVRYHLDEDPKTVKVFPIPLHESSGSTLHYDQLALSPDGKILATTYGSTLQWLCIETGKVLDTAEKAHDGDITSIAWAPKAIPTGNEQAVVLATAGVDKKVKLWAAPSVNSS</sequence>
<evidence type="ECO:0000313" key="4">
    <source>
        <dbReference type="EMBL" id="GKU88376.1"/>
    </source>
</evidence>
<keyword evidence="5" id="KW-1185">Reference proteome</keyword>
<comment type="caution">
    <text evidence="4">The sequence shown here is derived from an EMBL/GenBank/DDBJ whole genome shotgun (WGS) entry which is preliminary data.</text>
</comment>